<accession>A0ABX9WSF0</accession>
<evidence type="ECO:0000313" key="2">
    <source>
        <dbReference type="Proteomes" id="UP000271870"/>
    </source>
</evidence>
<gene>
    <name evidence="1" type="ORF">EFS38_11515</name>
</gene>
<sequence length="71" mass="8337">MNVPLICKIRKRSIAVSRLRVKRSVAIPPLANQYEVKPLMFAAAMPHGDDLNWLSVLDYRYNWVVFTFIRF</sequence>
<organism evidence="1 2">
    <name type="scientific">Dickeya undicola</name>
    <dbReference type="NCBI Taxonomy" id="1577887"/>
    <lineage>
        <taxon>Bacteria</taxon>
        <taxon>Pseudomonadati</taxon>
        <taxon>Pseudomonadota</taxon>
        <taxon>Gammaproteobacteria</taxon>
        <taxon>Enterobacterales</taxon>
        <taxon>Pectobacteriaceae</taxon>
        <taxon>Dickeya</taxon>
    </lineage>
</organism>
<dbReference type="EMBL" id="RJLS01000011">
    <property type="protein sequence ID" value="RNM23094.1"/>
    <property type="molecule type" value="Genomic_DNA"/>
</dbReference>
<protein>
    <submittedName>
        <fullName evidence="1">Uncharacterized protein</fullName>
    </submittedName>
</protein>
<dbReference type="Proteomes" id="UP000271870">
    <property type="component" value="Unassembled WGS sequence"/>
</dbReference>
<reference evidence="1 2" key="1">
    <citation type="submission" date="2018-11" db="EMBL/GenBank/DDBJ databases">
        <title>Characterization of surface water Dickeya isolates.</title>
        <authorList>
            <person name="Van Gijsegem F."/>
            <person name="Pedron J."/>
        </authorList>
    </citation>
    <scope>NUCLEOTIDE SEQUENCE [LARGE SCALE GENOMIC DNA]</scope>
    <source>
        <strain evidence="1 2">FVG10-MFV-A16</strain>
    </source>
</reference>
<keyword evidence="2" id="KW-1185">Reference proteome</keyword>
<proteinExistence type="predicted"/>
<comment type="caution">
    <text evidence="1">The sequence shown here is derived from an EMBL/GenBank/DDBJ whole genome shotgun (WGS) entry which is preliminary data.</text>
</comment>
<name>A0ABX9WSF0_9GAMM</name>
<evidence type="ECO:0000313" key="1">
    <source>
        <dbReference type="EMBL" id="RNM23094.1"/>
    </source>
</evidence>